<proteinExistence type="predicted"/>
<sequence length="105" mass="11477">MVFVSLSLPLVFCAQPQRLRFSFMDASSSHLWAALADSSLANGFSTREEYFSTNREEADSGPASRIGRDGVVLFLKESRALAEPEFVHSVYEVGLLCGAVDTLLS</sequence>
<organism evidence="1 2">
    <name type="scientific">Populus trichocarpa</name>
    <name type="common">Western balsam poplar</name>
    <name type="synonym">Populus balsamifera subsp. trichocarpa</name>
    <dbReference type="NCBI Taxonomy" id="3694"/>
    <lineage>
        <taxon>Eukaryota</taxon>
        <taxon>Viridiplantae</taxon>
        <taxon>Streptophyta</taxon>
        <taxon>Embryophyta</taxon>
        <taxon>Tracheophyta</taxon>
        <taxon>Spermatophyta</taxon>
        <taxon>Magnoliopsida</taxon>
        <taxon>eudicotyledons</taxon>
        <taxon>Gunneridae</taxon>
        <taxon>Pentapetalae</taxon>
        <taxon>rosids</taxon>
        <taxon>fabids</taxon>
        <taxon>Malpighiales</taxon>
        <taxon>Salicaceae</taxon>
        <taxon>Saliceae</taxon>
        <taxon>Populus</taxon>
    </lineage>
</organism>
<name>A0A2K2A473_POPTR</name>
<dbReference type="AlphaFoldDB" id="A0A2K2A473"/>
<reference evidence="1 2" key="1">
    <citation type="journal article" date="2006" name="Science">
        <title>The genome of black cottonwood, Populus trichocarpa (Torr. &amp; Gray).</title>
        <authorList>
            <person name="Tuskan G.A."/>
            <person name="Difazio S."/>
            <person name="Jansson S."/>
            <person name="Bohlmann J."/>
            <person name="Grigoriev I."/>
            <person name="Hellsten U."/>
            <person name="Putnam N."/>
            <person name="Ralph S."/>
            <person name="Rombauts S."/>
            <person name="Salamov A."/>
            <person name="Schein J."/>
            <person name="Sterck L."/>
            <person name="Aerts A."/>
            <person name="Bhalerao R.R."/>
            <person name="Bhalerao R.P."/>
            <person name="Blaudez D."/>
            <person name="Boerjan W."/>
            <person name="Brun A."/>
            <person name="Brunner A."/>
            <person name="Busov V."/>
            <person name="Campbell M."/>
            <person name="Carlson J."/>
            <person name="Chalot M."/>
            <person name="Chapman J."/>
            <person name="Chen G.L."/>
            <person name="Cooper D."/>
            <person name="Coutinho P.M."/>
            <person name="Couturier J."/>
            <person name="Covert S."/>
            <person name="Cronk Q."/>
            <person name="Cunningham R."/>
            <person name="Davis J."/>
            <person name="Degroeve S."/>
            <person name="Dejardin A."/>
            <person name="Depamphilis C."/>
            <person name="Detter J."/>
            <person name="Dirks B."/>
            <person name="Dubchak I."/>
            <person name="Duplessis S."/>
            <person name="Ehlting J."/>
            <person name="Ellis B."/>
            <person name="Gendler K."/>
            <person name="Goodstein D."/>
            <person name="Gribskov M."/>
            <person name="Grimwood J."/>
            <person name="Groover A."/>
            <person name="Gunter L."/>
            <person name="Hamberger B."/>
            <person name="Heinze B."/>
            <person name="Helariutta Y."/>
            <person name="Henrissat B."/>
            <person name="Holligan D."/>
            <person name="Holt R."/>
            <person name="Huang W."/>
            <person name="Islam-Faridi N."/>
            <person name="Jones S."/>
            <person name="Jones-Rhoades M."/>
            <person name="Jorgensen R."/>
            <person name="Joshi C."/>
            <person name="Kangasjarvi J."/>
            <person name="Karlsson J."/>
            <person name="Kelleher C."/>
            <person name="Kirkpatrick R."/>
            <person name="Kirst M."/>
            <person name="Kohler A."/>
            <person name="Kalluri U."/>
            <person name="Larimer F."/>
            <person name="Leebens-Mack J."/>
            <person name="Leple J.C."/>
            <person name="Locascio P."/>
            <person name="Lou Y."/>
            <person name="Lucas S."/>
            <person name="Martin F."/>
            <person name="Montanini B."/>
            <person name="Napoli C."/>
            <person name="Nelson D.R."/>
            <person name="Nelson C."/>
            <person name="Nieminen K."/>
            <person name="Nilsson O."/>
            <person name="Pereda V."/>
            <person name="Peter G."/>
            <person name="Philippe R."/>
            <person name="Pilate G."/>
            <person name="Poliakov A."/>
            <person name="Razumovskaya J."/>
            <person name="Richardson P."/>
            <person name="Rinaldi C."/>
            <person name="Ritland K."/>
            <person name="Rouze P."/>
            <person name="Ryaboy D."/>
            <person name="Schmutz J."/>
            <person name="Schrader J."/>
            <person name="Segerman B."/>
            <person name="Shin H."/>
            <person name="Siddiqui A."/>
            <person name="Sterky F."/>
            <person name="Terry A."/>
            <person name="Tsai C.J."/>
            <person name="Uberbacher E."/>
            <person name="Unneberg P."/>
            <person name="Vahala J."/>
            <person name="Wall K."/>
            <person name="Wessler S."/>
            <person name="Yang G."/>
            <person name="Yin T."/>
            <person name="Douglas C."/>
            <person name="Marra M."/>
            <person name="Sandberg G."/>
            <person name="Van de Peer Y."/>
            <person name="Rokhsar D."/>
        </authorList>
    </citation>
    <scope>NUCLEOTIDE SEQUENCE [LARGE SCALE GENOMIC DNA]</scope>
    <source>
        <strain evidence="2">cv. Nisqually</strain>
    </source>
</reference>
<dbReference type="InParanoid" id="A0A2K2A473"/>
<evidence type="ECO:0000313" key="1">
    <source>
        <dbReference type="EMBL" id="PNT32325.1"/>
    </source>
</evidence>
<gene>
    <name evidence="1" type="ORF">POPTR_006G183100</name>
</gene>
<dbReference type="Proteomes" id="UP000006729">
    <property type="component" value="Chromosome 6"/>
</dbReference>
<accession>A0A2K2A473</accession>
<keyword evidence="2" id="KW-1185">Reference proteome</keyword>
<dbReference type="EMBL" id="CM009295">
    <property type="protein sequence ID" value="PNT32325.1"/>
    <property type="molecule type" value="Genomic_DNA"/>
</dbReference>
<evidence type="ECO:0000313" key="2">
    <source>
        <dbReference type="Proteomes" id="UP000006729"/>
    </source>
</evidence>
<protein>
    <submittedName>
        <fullName evidence="1">Uncharacterized protein</fullName>
    </submittedName>
</protein>